<dbReference type="GO" id="GO:0005524">
    <property type="term" value="F:ATP binding"/>
    <property type="evidence" value="ECO:0007669"/>
    <property type="project" value="InterPro"/>
</dbReference>
<dbReference type="InterPro" id="IPR045864">
    <property type="entry name" value="aa-tRNA-synth_II/BPL/LPL"/>
</dbReference>
<keyword evidence="3" id="KW-0067">ATP-binding</keyword>
<dbReference type="GO" id="GO:0000049">
    <property type="term" value="F:tRNA binding"/>
    <property type="evidence" value="ECO:0007669"/>
    <property type="project" value="TreeGrafter"/>
</dbReference>
<dbReference type="SUPFAM" id="SSF55681">
    <property type="entry name" value="Class II aaRS and biotin synthetases"/>
    <property type="match status" value="1"/>
</dbReference>
<dbReference type="InterPro" id="IPR004364">
    <property type="entry name" value="Aa-tRNA-synt_II"/>
</dbReference>
<name>A0A1F6PDU4_9BACT</name>
<comment type="caution">
    <text evidence="5">The sequence shown here is derived from an EMBL/GenBank/DDBJ whole genome shotgun (WGS) entry which is preliminary data.</text>
</comment>
<dbReference type="GO" id="GO:0004824">
    <property type="term" value="F:lysine-tRNA ligase activity"/>
    <property type="evidence" value="ECO:0007669"/>
    <property type="project" value="TreeGrafter"/>
</dbReference>
<dbReference type="GO" id="GO:0005829">
    <property type="term" value="C:cytosol"/>
    <property type="evidence" value="ECO:0007669"/>
    <property type="project" value="TreeGrafter"/>
</dbReference>
<protein>
    <recommendedName>
        <fullName evidence="4">Aminoacyl-tRNA synthetase class II (D/K/N) domain-containing protein</fullName>
    </recommendedName>
</protein>
<keyword evidence="2" id="KW-0547">Nucleotide-binding</keyword>
<reference evidence="5 6" key="1">
    <citation type="journal article" date="2016" name="Nat. Commun.">
        <title>Thousands of microbial genomes shed light on interconnected biogeochemical processes in an aquifer system.</title>
        <authorList>
            <person name="Anantharaman K."/>
            <person name="Brown C.T."/>
            <person name="Hug L.A."/>
            <person name="Sharon I."/>
            <person name="Castelle C.J."/>
            <person name="Probst A.J."/>
            <person name="Thomas B.C."/>
            <person name="Singh A."/>
            <person name="Wilkins M.J."/>
            <person name="Karaoz U."/>
            <person name="Brodie E.L."/>
            <person name="Williams K.H."/>
            <person name="Hubbard S.S."/>
            <person name="Banfield J.F."/>
        </authorList>
    </citation>
    <scope>NUCLEOTIDE SEQUENCE [LARGE SCALE GENOMIC DNA]</scope>
</reference>
<keyword evidence="1" id="KW-0436">Ligase</keyword>
<dbReference type="AlphaFoldDB" id="A0A1F6PDU4"/>
<evidence type="ECO:0000256" key="2">
    <source>
        <dbReference type="ARBA" id="ARBA00022741"/>
    </source>
</evidence>
<proteinExistence type="predicted"/>
<evidence type="ECO:0000256" key="3">
    <source>
        <dbReference type="ARBA" id="ARBA00022840"/>
    </source>
</evidence>
<dbReference type="Pfam" id="PF00152">
    <property type="entry name" value="tRNA-synt_2"/>
    <property type="match status" value="1"/>
</dbReference>
<gene>
    <name evidence="5" type="ORF">A2538_01865</name>
</gene>
<dbReference type="STRING" id="1798709.A2538_01865"/>
<dbReference type="EMBL" id="MFRE01000010">
    <property type="protein sequence ID" value="OGH94288.1"/>
    <property type="molecule type" value="Genomic_DNA"/>
</dbReference>
<evidence type="ECO:0000313" key="5">
    <source>
        <dbReference type="EMBL" id="OGH94288.1"/>
    </source>
</evidence>
<evidence type="ECO:0000256" key="1">
    <source>
        <dbReference type="ARBA" id="ARBA00022598"/>
    </source>
</evidence>
<dbReference type="GO" id="GO:0006430">
    <property type="term" value="P:lysyl-tRNA aminoacylation"/>
    <property type="evidence" value="ECO:0007669"/>
    <property type="project" value="TreeGrafter"/>
</dbReference>
<dbReference type="PANTHER" id="PTHR42918:SF6">
    <property type="entry name" value="ELONGATION FACTOR P--(R)-BETA-LYSINE LIGASE"/>
    <property type="match status" value="1"/>
</dbReference>
<evidence type="ECO:0000259" key="4">
    <source>
        <dbReference type="Pfam" id="PF00152"/>
    </source>
</evidence>
<feature type="domain" description="Aminoacyl-tRNA synthetase class II (D/K/N)" evidence="4">
    <location>
        <begin position="55"/>
        <end position="171"/>
    </location>
</feature>
<organism evidence="5 6">
    <name type="scientific">Candidatus Magasanikbacteria bacterium RIFOXYD2_FULL_41_14</name>
    <dbReference type="NCBI Taxonomy" id="1798709"/>
    <lineage>
        <taxon>Bacteria</taxon>
        <taxon>Candidatus Magasanikiibacteriota</taxon>
    </lineage>
</organism>
<accession>A0A1F6PDU4</accession>
<dbReference type="Proteomes" id="UP000178254">
    <property type="component" value="Unassembled WGS sequence"/>
</dbReference>
<dbReference type="Gene3D" id="3.30.930.10">
    <property type="entry name" value="Bira Bifunctional Protein, Domain 2"/>
    <property type="match status" value="1"/>
</dbReference>
<dbReference type="PANTHER" id="PTHR42918">
    <property type="entry name" value="LYSYL-TRNA SYNTHETASE"/>
    <property type="match status" value="1"/>
</dbReference>
<sequence length="182" mass="20326">MRQIWQEYVGVELNDYLEIGAIKVLADKLGCSLDGPAEYEDYFYKIFLNKIEKKLGLEKPVFVYDYPAQMCSLSRLATDSRYAERFELYINGLELANAFGELTNAEVQADNLEKDRALREKLGRPTWLVDPDFVAALKSGIPGGCAGGNSLGVDRMAMLFTGANDINEVIFQSVSDQCSDNN</sequence>
<evidence type="ECO:0000313" key="6">
    <source>
        <dbReference type="Proteomes" id="UP000178254"/>
    </source>
</evidence>